<dbReference type="Gene3D" id="3.90.1150.10">
    <property type="entry name" value="Aspartate Aminotransferase, domain 1"/>
    <property type="match status" value="1"/>
</dbReference>
<comment type="catalytic activity">
    <reaction evidence="4">
        <text>Mo-molybdopterin + L-cysteine + AH2 = thio-Mo-molybdopterin + L-alanine + A + H2O</text>
        <dbReference type="Rhea" id="RHEA:42636"/>
        <dbReference type="ChEBI" id="CHEBI:13193"/>
        <dbReference type="ChEBI" id="CHEBI:15377"/>
        <dbReference type="ChEBI" id="CHEBI:17499"/>
        <dbReference type="ChEBI" id="CHEBI:35235"/>
        <dbReference type="ChEBI" id="CHEBI:57972"/>
        <dbReference type="ChEBI" id="CHEBI:71302"/>
        <dbReference type="ChEBI" id="CHEBI:82685"/>
        <dbReference type="EC" id="2.8.1.9"/>
    </reaction>
</comment>
<gene>
    <name evidence="6" type="ORF">F8388_007512</name>
</gene>
<comment type="function">
    <text evidence="4">Sulfurates the molybdenum cofactor. Sulfation of molybdenum is essential for xanthine dehydrogenase (XDH) and aldehyde oxidase (ADO) enzymes in which molybdenum cofactor is liganded by 1 oxygen and 1 sulfur atom in active form.</text>
</comment>
<comment type="similarity">
    <text evidence="4">Belongs to the class-V pyridoxal-phosphate-dependent aminotransferase family. MOCOS subfamily.</text>
</comment>
<dbReference type="Proteomes" id="UP000525078">
    <property type="component" value="Unassembled WGS sequence"/>
</dbReference>
<evidence type="ECO:0000256" key="4">
    <source>
        <dbReference type="HAMAP-Rule" id="MF_03050"/>
    </source>
</evidence>
<name>A0A7J6F739_CANSA</name>
<dbReference type="GO" id="GO:0006777">
    <property type="term" value="P:Mo-molybdopterin cofactor biosynthetic process"/>
    <property type="evidence" value="ECO:0007669"/>
    <property type="project" value="UniProtKB-UniRule"/>
</dbReference>
<evidence type="ECO:0000313" key="7">
    <source>
        <dbReference type="Proteomes" id="UP000525078"/>
    </source>
</evidence>
<accession>A0A7J6F739</accession>
<dbReference type="Pfam" id="PF03476">
    <property type="entry name" value="MOSC_N"/>
    <property type="match status" value="1"/>
</dbReference>
<dbReference type="SUPFAM" id="SSF141673">
    <property type="entry name" value="MOSC N-terminal domain-like"/>
    <property type="match status" value="1"/>
</dbReference>
<dbReference type="InterPro" id="IPR015422">
    <property type="entry name" value="PyrdxlP-dep_Trfase_small"/>
</dbReference>
<dbReference type="GO" id="GO:0030170">
    <property type="term" value="F:pyridoxal phosphate binding"/>
    <property type="evidence" value="ECO:0007669"/>
    <property type="project" value="UniProtKB-UniRule"/>
</dbReference>
<evidence type="ECO:0000256" key="2">
    <source>
        <dbReference type="ARBA" id="ARBA00022898"/>
    </source>
</evidence>
<dbReference type="SUPFAM" id="SSF53383">
    <property type="entry name" value="PLP-dependent transferases"/>
    <property type="match status" value="1"/>
</dbReference>
<comment type="caution">
    <text evidence="6">The sequence shown here is derived from an EMBL/GenBank/DDBJ whole genome shotgun (WGS) entry which is preliminary data.</text>
</comment>
<organism evidence="6 7">
    <name type="scientific">Cannabis sativa</name>
    <name type="common">Hemp</name>
    <name type="synonym">Marijuana</name>
    <dbReference type="NCBI Taxonomy" id="3483"/>
    <lineage>
        <taxon>Eukaryota</taxon>
        <taxon>Viridiplantae</taxon>
        <taxon>Streptophyta</taxon>
        <taxon>Embryophyta</taxon>
        <taxon>Tracheophyta</taxon>
        <taxon>Spermatophyta</taxon>
        <taxon>Magnoliopsida</taxon>
        <taxon>eudicotyledons</taxon>
        <taxon>Gunneridae</taxon>
        <taxon>Pentapetalae</taxon>
        <taxon>rosids</taxon>
        <taxon>fabids</taxon>
        <taxon>Rosales</taxon>
        <taxon>Cannabaceae</taxon>
        <taxon>Cannabis</taxon>
    </lineage>
</organism>
<dbReference type="PANTHER" id="PTHR14237:SF80">
    <property type="entry name" value="MOLYBDENUM COFACTOR SULFURASE"/>
    <property type="match status" value="1"/>
</dbReference>
<dbReference type="PROSITE" id="PS51340">
    <property type="entry name" value="MOSC"/>
    <property type="match status" value="1"/>
</dbReference>
<dbReference type="EC" id="2.8.1.9" evidence="4"/>
<dbReference type="InterPro" id="IPR000192">
    <property type="entry name" value="Aminotrans_V_dom"/>
</dbReference>
<feature type="modified residue" description="N6-(pyridoxal phosphate)lysine" evidence="4">
    <location>
        <position position="268"/>
    </location>
</feature>
<dbReference type="InterPro" id="IPR005303">
    <property type="entry name" value="MOCOS_middle"/>
</dbReference>
<evidence type="ECO:0000256" key="3">
    <source>
        <dbReference type="ARBA" id="ARBA00023150"/>
    </source>
</evidence>
<dbReference type="InterPro" id="IPR028886">
    <property type="entry name" value="MoCo_sulfurase"/>
</dbReference>
<dbReference type="AlphaFoldDB" id="A0A7J6F739"/>
<keyword evidence="2 4" id="KW-0663">Pyridoxal phosphate</keyword>
<feature type="active site" evidence="4">
    <location>
        <position position="441"/>
    </location>
</feature>
<evidence type="ECO:0000256" key="1">
    <source>
        <dbReference type="ARBA" id="ARBA00022679"/>
    </source>
</evidence>
<dbReference type="Pfam" id="PF00266">
    <property type="entry name" value="Aminotran_5"/>
    <property type="match status" value="2"/>
</dbReference>
<dbReference type="Gene3D" id="3.40.640.10">
    <property type="entry name" value="Type I PLP-dependent aspartate aminotransferase-like (Major domain)"/>
    <property type="match status" value="1"/>
</dbReference>
<dbReference type="GO" id="GO:0016829">
    <property type="term" value="F:lyase activity"/>
    <property type="evidence" value="ECO:0007669"/>
    <property type="project" value="UniProtKB-UniRule"/>
</dbReference>
<dbReference type="EMBL" id="JAATIP010000158">
    <property type="protein sequence ID" value="KAF4365679.1"/>
    <property type="molecule type" value="Genomic_DNA"/>
</dbReference>
<proteinExistence type="inferred from homology"/>
<comment type="cofactor">
    <cofactor evidence="4">
        <name>pyridoxal 5'-phosphate</name>
        <dbReference type="ChEBI" id="CHEBI:597326"/>
    </cofactor>
</comment>
<dbReference type="InterPro" id="IPR015424">
    <property type="entry name" value="PyrdxlP-dep_Trfase"/>
</dbReference>
<keyword evidence="3 4" id="KW-0501">Molybdenum cofactor biosynthesis</keyword>
<dbReference type="HAMAP" id="MF_03050">
    <property type="entry name" value="MOCOS"/>
    <property type="match status" value="1"/>
</dbReference>
<reference evidence="6 7" key="1">
    <citation type="journal article" date="2020" name="bioRxiv">
        <title>Sequence and annotation of 42 cannabis genomes reveals extensive copy number variation in cannabinoid synthesis and pathogen resistance genes.</title>
        <authorList>
            <person name="Mckernan K.J."/>
            <person name="Helbert Y."/>
            <person name="Kane L.T."/>
            <person name="Ebling H."/>
            <person name="Zhang L."/>
            <person name="Liu B."/>
            <person name="Eaton Z."/>
            <person name="Mclaughlin S."/>
            <person name="Kingan S."/>
            <person name="Baybayan P."/>
            <person name="Concepcion G."/>
            <person name="Jordan M."/>
            <person name="Riva A."/>
            <person name="Barbazuk W."/>
            <person name="Harkins T."/>
        </authorList>
    </citation>
    <scope>NUCLEOTIDE SEQUENCE [LARGE SCALE GENOMIC DNA]</scope>
    <source>
        <strain evidence="7">cv. Jamaican Lion 4</strain>
        <tissue evidence="6">Leaf</tissue>
    </source>
</reference>
<dbReference type="InterPro" id="IPR015421">
    <property type="entry name" value="PyrdxlP-dep_Trfase_major"/>
</dbReference>
<dbReference type="PANTHER" id="PTHR14237">
    <property type="entry name" value="MOLYBDOPTERIN COFACTOR SULFURASE MOSC"/>
    <property type="match status" value="1"/>
</dbReference>
<sequence length="861" mass="95998">MDSHKDSFLKDFKDLYGYPNSPNTIDEIRATHFKRLDGLVYLDHAGATLYSELQMEAIFKDLSSNVYGNPHSQSDSSSATSDIVREARQQVLDFCKASPKEYSCIFTSGATAALKLVGEAFPWSHESCYMYTIENHNSVLGIRDVGYALKQGAAAFAIDIEEDAHDSTSMRILQHQVQRRNEAKFLQEERTGNAYNLFAFPSECNFSGSRFNLNLVKRMKEDSARILEGSPFCNGHWMVLIDAAKGGATEPPDLSQYSADFVVLSMYKLFGYPTGIGALIVRNDAAKLLKKTYFSGGTVAASIADIDFVIRRKGIEELFEDGTVSFLSIASLSHGFKILNSLTISAINQHTTSLARYVRKVLLSLQHENGISVCKLYGTSASKVLHHELGPIISFNLKRPDGSWYGYREVEKLASLSGIQLRKILYAITFVIVTLKTGCFCNPGACAKYLGLSHTDLLSNIEAGHVCWDDYDIVHGKPTGAVRVSFGYMSTYEDAKKFVDFIKDSFVALPNQTARLYKQGSLYALPHYLLLMNVGNISWKCASVAHRGHGAAFYDEASLPIAKIGLRSIIIYPIKSCAGFSAESWPLSNNGLRYDREWLLTSLTGEVLTQKKVPEMCFVSTFVDLNLGILYVESPRCKVRLAIKLISDSDNGVRNEINVHGQRCEVQGYDNEVNSWFSTALDRPCTLSRCSSSNYNFCMNKNKNIGMCIAEQSISNFANEAQFLLISEESIFDLNNRISTRDLQKGVDGASVKANPMRFRPNLVISGGEPYAEDGWKNLRIRNKYFSSLGGCNRCQMINIVHRDGQVQKSNEPLATLASYRRDKGKILFGILLRYENSDGDQVQDNDIWVQVGDEVHPNCI</sequence>
<dbReference type="Pfam" id="PF03473">
    <property type="entry name" value="MOSC"/>
    <property type="match status" value="1"/>
</dbReference>
<keyword evidence="1 4" id="KW-0808">Transferase</keyword>
<protein>
    <recommendedName>
        <fullName evidence="4">Molybdenum cofactor sulfurase</fullName>
        <shortName evidence="4">MCS</shortName>
        <shortName evidence="4">MOS</shortName>
        <shortName evidence="4">MoCo sulfurase</shortName>
        <ecNumber evidence="4">2.8.1.9</ecNumber>
    </recommendedName>
    <alternativeName>
        <fullName evidence="4">Molybdenum cofactor sulfurtransferase</fullName>
    </alternativeName>
</protein>
<dbReference type="GO" id="GO:0030151">
    <property type="term" value="F:molybdenum ion binding"/>
    <property type="evidence" value="ECO:0007669"/>
    <property type="project" value="UniProtKB-UniRule"/>
</dbReference>
<evidence type="ECO:0000259" key="5">
    <source>
        <dbReference type="PROSITE" id="PS51340"/>
    </source>
</evidence>
<feature type="domain" description="MOSC" evidence="5">
    <location>
        <begin position="690"/>
        <end position="859"/>
    </location>
</feature>
<dbReference type="InterPro" id="IPR005302">
    <property type="entry name" value="MoCF_Sase_C"/>
</dbReference>
<dbReference type="GO" id="GO:0008265">
    <property type="term" value="F:molybdenum cofactor sulfurtransferase activity"/>
    <property type="evidence" value="ECO:0007669"/>
    <property type="project" value="UniProtKB-UniRule"/>
</dbReference>
<evidence type="ECO:0000313" key="6">
    <source>
        <dbReference type="EMBL" id="KAF4365679.1"/>
    </source>
</evidence>